<dbReference type="InterPro" id="IPR000873">
    <property type="entry name" value="AMP-dep_synth/lig_dom"/>
</dbReference>
<accession>A0AAV5N3Q3</accession>
<evidence type="ECO:0000259" key="3">
    <source>
        <dbReference type="Pfam" id="PF00501"/>
    </source>
</evidence>
<dbReference type="RefSeq" id="WP_027275391.1">
    <property type="nucleotide sequence ID" value="NZ_BRLH01000008.1"/>
</dbReference>
<keyword evidence="2 5" id="KW-0436">Ligase</keyword>
<dbReference type="GO" id="GO:0031956">
    <property type="term" value="F:medium-chain fatty acid-CoA ligase activity"/>
    <property type="evidence" value="ECO:0007669"/>
    <property type="project" value="TreeGrafter"/>
</dbReference>
<sequence length="545" mass="59301">MNLLSITVEECLNNAVAKNPSGTALIESQSGRTMTWQALSEEADAVARGFLAAGLRKGDRLGIWSANSIEWVICFLAAAKIGLPVVCINFHFKKRELLDLFRLTNLKALCFSDGFRENDFVETVQSLAMSARPDGVSVPRVLIGIGKKSVSPAFSLTELKERGKNVSSSSYFTEASKVSADDMLTVQLTSGSTAAPKGVMLSHYSVINNAILSAGRLGVTQRDTLCLAVPLFHCFGLSSGLFFSLTTGCRLVLLDNYSPEDVLKAVQTYRCTVMHGVPTIFSRLMRHARFADYDVSSLAKGIVAGAAVPIGLIEEISTRLGMKEVAVSYGQTEASPCCTQTLPGDPVEIKGRTVGKPLPFVEMRIASLKNGKTCPPGARGEICTRGFHVMMGYDGEPEKTQEAIDEQGWLHTGDVGYVDADGYYHYAYRIKEIVVRGGENVSLREIEEAVMEYSGVEAAKAFGIPSEDLGEEVAAAVCVHEGHSITETELREFLRQRLARYKMPKDICFFSQFPHTPCGKIDVQVLKSQMGYGARVGKEKVNADN</sequence>
<evidence type="ECO:0000313" key="5">
    <source>
        <dbReference type="EMBL" id="GKX56728.1"/>
    </source>
</evidence>
<dbReference type="Proteomes" id="UP001058124">
    <property type="component" value="Unassembled WGS sequence"/>
</dbReference>
<dbReference type="Gene3D" id="3.30.300.30">
    <property type="match status" value="1"/>
</dbReference>
<keyword evidence="6" id="KW-1185">Reference proteome</keyword>
<organism evidence="5 6">
    <name type="scientific">Leminorella grimontii</name>
    <dbReference type="NCBI Taxonomy" id="82981"/>
    <lineage>
        <taxon>Bacteria</taxon>
        <taxon>Pseudomonadati</taxon>
        <taxon>Pseudomonadota</taxon>
        <taxon>Gammaproteobacteria</taxon>
        <taxon>Enterobacterales</taxon>
        <taxon>Budviciaceae</taxon>
        <taxon>Leminorella</taxon>
    </lineage>
</organism>
<reference evidence="5" key="1">
    <citation type="submission" date="2022-06" db="EMBL/GenBank/DDBJ databases">
        <title>Draft genome sequences of Leminorella grimontii str. JCM5902.</title>
        <authorList>
            <person name="Wakabayashi Y."/>
            <person name="Kojima K."/>
        </authorList>
    </citation>
    <scope>NUCLEOTIDE SEQUENCE</scope>
    <source>
        <strain evidence="5">JCM 5902</strain>
    </source>
</reference>
<evidence type="ECO:0000256" key="1">
    <source>
        <dbReference type="ARBA" id="ARBA00006432"/>
    </source>
</evidence>
<feature type="domain" description="AMP-binding enzyme C-terminal" evidence="4">
    <location>
        <begin position="445"/>
        <end position="520"/>
    </location>
</feature>
<comment type="caution">
    <text evidence="5">The sequence shown here is derived from an EMBL/GenBank/DDBJ whole genome shotgun (WGS) entry which is preliminary data.</text>
</comment>
<evidence type="ECO:0000313" key="6">
    <source>
        <dbReference type="Proteomes" id="UP001058124"/>
    </source>
</evidence>
<dbReference type="Gene3D" id="3.40.50.12780">
    <property type="entry name" value="N-terminal domain of ligase-like"/>
    <property type="match status" value="1"/>
</dbReference>
<name>A0AAV5N3Q3_9GAMM</name>
<dbReference type="PANTHER" id="PTHR43201:SF5">
    <property type="entry name" value="MEDIUM-CHAIN ACYL-COA LIGASE ACSF2, MITOCHONDRIAL"/>
    <property type="match status" value="1"/>
</dbReference>
<dbReference type="SUPFAM" id="SSF56801">
    <property type="entry name" value="Acetyl-CoA synthetase-like"/>
    <property type="match status" value="1"/>
</dbReference>
<proteinExistence type="inferred from homology"/>
<dbReference type="Pfam" id="PF13193">
    <property type="entry name" value="AMP-binding_C"/>
    <property type="match status" value="1"/>
</dbReference>
<evidence type="ECO:0000256" key="2">
    <source>
        <dbReference type="ARBA" id="ARBA00022598"/>
    </source>
</evidence>
<comment type="similarity">
    <text evidence="1">Belongs to the ATP-dependent AMP-binding enzyme family.</text>
</comment>
<protein>
    <submittedName>
        <fullName evidence="5">Fatty acid--CoA ligase</fullName>
    </submittedName>
</protein>
<dbReference type="PANTHER" id="PTHR43201">
    <property type="entry name" value="ACYL-COA SYNTHETASE"/>
    <property type="match status" value="1"/>
</dbReference>
<dbReference type="Pfam" id="PF00501">
    <property type="entry name" value="AMP-binding"/>
    <property type="match status" value="1"/>
</dbReference>
<dbReference type="AlphaFoldDB" id="A0AAV5N3Q3"/>
<evidence type="ECO:0000259" key="4">
    <source>
        <dbReference type="Pfam" id="PF13193"/>
    </source>
</evidence>
<dbReference type="EMBL" id="BRLH01000008">
    <property type="protein sequence ID" value="GKX56728.1"/>
    <property type="molecule type" value="Genomic_DNA"/>
</dbReference>
<feature type="domain" description="AMP-dependent synthetase/ligase" evidence="3">
    <location>
        <begin position="14"/>
        <end position="393"/>
    </location>
</feature>
<gene>
    <name evidence="5" type="primary">fldL</name>
    <name evidence="5" type="ORF">SOASR030_28400</name>
</gene>
<dbReference type="InterPro" id="IPR025110">
    <property type="entry name" value="AMP-bd_C"/>
</dbReference>
<dbReference type="InterPro" id="IPR042099">
    <property type="entry name" value="ANL_N_sf"/>
</dbReference>
<dbReference type="GO" id="GO:0006631">
    <property type="term" value="P:fatty acid metabolic process"/>
    <property type="evidence" value="ECO:0007669"/>
    <property type="project" value="TreeGrafter"/>
</dbReference>
<dbReference type="InterPro" id="IPR045851">
    <property type="entry name" value="AMP-bd_C_sf"/>
</dbReference>